<dbReference type="Gene3D" id="3.90.79.10">
    <property type="entry name" value="Nucleoside Triphosphate Pyrophosphohydrolase"/>
    <property type="match status" value="1"/>
</dbReference>
<dbReference type="EMBL" id="CAEZZL010000161">
    <property type="protein sequence ID" value="CAB4772351.1"/>
    <property type="molecule type" value="Genomic_DNA"/>
</dbReference>
<dbReference type="GO" id="GO:0009132">
    <property type="term" value="P:nucleoside diphosphate metabolic process"/>
    <property type="evidence" value="ECO:0007669"/>
    <property type="project" value="InterPro"/>
</dbReference>
<evidence type="ECO:0000256" key="8">
    <source>
        <dbReference type="SAM" id="MobiDB-lite"/>
    </source>
</evidence>
<evidence type="ECO:0000256" key="2">
    <source>
        <dbReference type="ARBA" id="ARBA00001946"/>
    </source>
</evidence>
<evidence type="ECO:0000313" key="12">
    <source>
        <dbReference type="EMBL" id="CAB4772351.1"/>
    </source>
</evidence>
<dbReference type="AlphaFoldDB" id="A0A6J6VIT7"/>
<protein>
    <submittedName>
        <fullName evidence="12">Unannotated protein</fullName>
    </submittedName>
</protein>
<dbReference type="PROSITE" id="PS01293">
    <property type="entry name" value="NUDIX_COA"/>
    <property type="match status" value="1"/>
</dbReference>
<proteinExistence type="inferred from homology"/>
<comment type="similarity">
    <text evidence="3">Belongs to the Nudix hydrolase family. PCD1 subfamily.</text>
</comment>
<keyword evidence="7" id="KW-0464">Manganese</keyword>
<evidence type="ECO:0000313" key="11">
    <source>
        <dbReference type="EMBL" id="CAB4673769.1"/>
    </source>
</evidence>
<evidence type="ECO:0000256" key="4">
    <source>
        <dbReference type="ARBA" id="ARBA00022723"/>
    </source>
</evidence>
<feature type="domain" description="Nudix hydrolase" evidence="9">
    <location>
        <begin position="65"/>
        <end position="198"/>
    </location>
</feature>
<evidence type="ECO:0000256" key="5">
    <source>
        <dbReference type="ARBA" id="ARBA00022801"/>
    </source>
</evidence>
<dbReference type="InterPro" id="IPR000086">
    <property type="entry name" value="NUDIX_hydrolase_dom"/>
</dbReference>
<feature type="compositionally biased region" description="Polar residues" evidence="8">
    <location>
        <begin position="1"/>
        <end position="11"/>
    </location>
</feature>
<evidence type="ECO:0000256" key="6">
    <source>
        <dbReference type="ARBA" id="ARBA00022842"/>
    </source>
</evidence>
<dbReference type="EMBL" id="CAETWZ010000189">
    <property type="protein sequence ID" value="CAB4368554.1"/>
    <property type="molecule type" value="Genomic_DNA"/>
</dbReference>
<evidence type="ECO:0000256" key="3">
    <source>
        <dbReference type="ARBA" id="ARBA00006506"/>
    </source>
</evidence>
<evidence type="ECO:0000256" key="7">
    <source>
        <dbReference type="ARBA" id="ARBA00023211"/>
    </source>
</evidence>
<dbReference type="GO" id="GO:0030145">
    <property type="term" value="F:manganese ion binding"/>
    <property type="evidence" value="ECO:0007669"/>
    <property type="project" value="InterPro"/>
</dbReference>
<evidence type="ECO:0000256" key="1">
    <source>
        <dbReference type="ARBA" id="ARBA00001936"/>
    </source>
</evidence>
<gene>
    <name evidence="11" type="ORF">UFOPK2334_00685</name>
    <name evidence="12" type="ORF">UFOPK2870_01381</name>
    <name evidence="10" type="ORF">UFOPK4179_01357</name>
</gene>
<dbReference type="InterPro" id="IPR000059">
    <property type="entry name" value="NUDIX_hydrolase_NudL_CS"/>
</dbReference>
<name>A0A6J6VIT7_9ZZZZ</name>
<reference evidence="12" key="1">
    <citation type="submission" date="2020-05" db="EMBL/GenBank/DDBJ databases">
        <authorList>
            <person name="Chiriac C."/>
            <person name="Salcher M."/>
            <person name="Ghai R."/>
            <person name="Kavagutti S V."/>
        </authorList>
    </citation>
    <scope>NUCLEOTIDE SEQUENCE</scope>
</reference>
<dbReference type="Pfam" id="PF00293">
    <property type="entry name" value="NUDIX"/>
    <property type="match status" value="1"/>
</dbReference>
<dbReference type="PANTHER" id="PTHR12992">
    <property type="entry name" value="NUDIX HYDROLASE"/>
    <property type="match status" value="1"/>
</dbReference>
<keyword evidence="6" id="KW-0460">Magnesium</keyword>
<dbReference type="CDD" id="cd03426">
    <property type="entry name" value="NUDIX_CoAse_Nudt7"/>
    <property type="match status" value="1"/>
</dbReference>
<feature type="region of interest" description="Disordered" evidence="8">
    <location>
        <begin position="1"/>
        <end position="20"/>
    </location>
</feature>
<keyword evidence="4" id="KW-0479">Metal-binding</keyword>
<evidence type="ECO:0000313" key="10">
    <source>
        <dbReference type="EMBL" id="CAB4368554.1"/>
    </source>
</evidence>
<keyword evidence="5" id="KW-0378">Hydrolase</keyword>
<comment type="cofactor">
    <cofactor evidence="1">
        <name>Mn(2+)</name>
        <dbReference type="ChEBI" id="CHEBI:29035"/>
    </cofactor>
</comment>
<dbReference type="GO" id="GO:0010945">
    <property type="term" value="F:coenzyme A diphosphatase activity"/>
    <property type="evidence" value="ECO:0007669"/>
    <property type="project" value="InterPro"/>
</dbReference>
<dbReference type="PROSITE" id="PS51462">
    <property type="entry name" value="NUDIX"/>
    <property type="match status" value="1"/>
</dbReference>
<accession>A0A6J6VIT7</accession>
<dbReference type="InterPro" id="IPR015797">
    <property type="entry name" value="NUDIX_hydrolase-like_dom_sf"/>
</dbReference>
<organism evidence="12">
    <name type="scientific">freshwater metagenome</name>
    <dbReference type="NCBI Taxonomy" id="449393"/>
    <lineage>
        <taxon>unclassified sequences</taxon>
        <taxon>metagenomes</taxon>
        <taxon>ecological metagenomes</taxon>
    </lineage>
</organism>
<dbReference type="InterPro" id="IPR045121">
    <property type="entry name" value="CoAse"/>
</dbReference>
<sequence length="228" mass="25658">MSQRRGGNQNIPRPDNWRLGEHPEWMTRDFSVLNDIDEISRRLHRHVASDQPANLDLNQAWVASSRPSAVLIPLLVTNDGPSVLLTRRADHLRSHKGEISFPGGRMEPNESPHETALREAHEEVALPHDVVTIIGTLEPIATFVSNSHITPVVALVNGQPELRADPGEVARIMTVPLHNLARSDTYRNEWWSTDRGDINIHFFELDDETVWGATGRLLHQLIDIVTAQ</sequence>
<evidence type="ECO:0000259" key="9">
    <source>
        <dbReference type="PROSITE" id="PS51462"/>
    </source>
</evidence>
<dbReference type="PANTHER" id="PTHR12992:SF11">
    <property type="entry name" value="MITOCHONDRIAL COENZYME A DIPHOSPHATASE NUDT8"/>
    <property type="match status" value="1"/>
</dbReference>
<dbReference type="SUPFAM" id="SSF55811">
    <property type="entry name" value="Nudix"/>
    <property type="match status" value="1"/>
</dbReference>
<comment type="cofactor">
    <cofactor evidence="2">
        <name>Mg(2+)</name>
        <dbReference type="ChEBI" id="CHEBI:18420"/>
    </cofactor>
</comment>
<dbReference type="EMBL" id="CAEZXA010000046">
    <property type="protein sequence ID" value="CAB4673769.1"/>
    <property type="molecule type" value="Genomic_DNA"/>
</dbReference>
<dbReference type="GO" id="GO:0000287">
    <property type="term" value="F:magnesium ion binding"/>
    <property type="evidence" value="ECO:0007669"/>
    <property type="project" value="InterPro"/>
</dbReference>